<evidence type="ECO:0000313" key="1">
    <source>
        <dbReference type="EMBL" id="MBD1389578.1"/>
    </source>
</evidence>
<dbReference type="AlphaFoldDB" id="A0A8J6QUW2"/>
<evidence type="ECO:0000313" key="2">
    <source>
        <dbReference type="Proteomes" id="UP000638014"/>
    </source>
</evidence>
<dbReference type="RefSeq" id="WP_191144687.1">
    <property type="nucleotide sequence ID" value="NZ_JACXAF010000010.1"/>
</dbReference>
<comment type="caution">
    <text evidence="1">The sequence shown here is derived from an EMBL/GenBank/DDBJ whole genome shotgun (WGS) entry which is preliminary data.</text>
</comment>
<gene>
    <name evidence="1" type="ORF">IC617_09065</name>
</gene>
<dbReference type="Proteomes" id="UP000638014">
    <property type="component" value="Unassembled WGS sequence"/>
</dbReference>
<name>A0A8J6QUW2_9GAMM</name>
<sequence length="372" mass="41715">MAAGLNKVLSKITALLALIGAAWWIVISMLRASDSSYLLQNYPQRLARVVAIETGVDGNNDSSAYDEPERNLIALSSRETASAMQAYQLSVRQWWQLKSCDLNDRLAKRNSNLGRVQSPSIRLSYEVDMLLALAHCRKQANEQETIALIDELLAHKRQQVVLLWQHMWLSEPALSKLITPSHTGIPLDQQRLTSELAAIEQALRYLLQASAVIGQLGKEHDSANKALTPTWSATLLEQHLAVLFHSELVPQVLTSQHQAIASLNAASALLAANESLCHAQQHKRLSDRTKSFFGQYYLAKVQPLLSDIKRAGDRLIPLIRQLISSTPPIYQQRFGQVNQHLQFTETVRSHSQHWQRLFANCGIQSAQQLNSR</sequence>
<accession>A0A8J6QUW2</accession>
<keyword evidence="2" id="KW-1185">Reference proteome</keyword>
<dbReference type="InterPro" id="IPR021431">
    <property type="entry name" value="DUF3080"/>
</dbReference>
<organism evidence="1 2">
    <name type="scientific">Neiella litorisoli</name>
    <dbReference type="NCBI Taxonomy" id="2771431"/>
    <lineage>
        <taxon>Bacteria</taxon>
        <taxon>Pseudomonadati</taxon>
        <taxon>Pseudomonadota</taxon>
        <taxon>Gammaproteobacteria</taxon>
        <taxon>Alteromonadales</taxon>
        <taxon>Echinimonadaceae</taxon>
        <taxon>Neiella</taxon>
    </lineage>
</organism>
<proteinExistence type="predicted"/>
<dbReference type="EMBL" id="JACXAF010000010">
    <property type="protein sequence ID" value="MBD1389578.1"/>
    <property type="molecule type" value="Genomic_DNA"/>
</dbReference>
<protein>
    <submittedName>
        <fullName evidence="1">DUF3080 family protein</fullName>
    </submittedName>
</protein>
<reference evidence="1" key="1">
    <citation type="submission" date="2020-09" db="EMBL/GenBank/DDBJ databases">
        <title>A novel bacterium of genus Neiella, isolated from South China Sea.</title>
        <authorList>
            <person name="Huang H."/>
            <person name="Mo K."/>
            <person name="Hu Y."/>
        </authorList>
    </citation>
    <scope>NUCLEOTIDE SEQUENCE</scope>
    <source>
        <strain evidence="1">HB171785</strain>
    </source>
</reference>
<dbReference type="Pfam" id="PF11279">
    <property type="entry name" value="DUF3080"/>
    <property type="match status" value="1"/>
</dbReference>